<dbReference type="Pfam" id="PF00300">
    <property type="entry name" value="His_Phos_1"/>
    <property type="match status" value="1"/>
</dbReference>
<dbReference type="RefSeq" id="WP_092654260.1">
    <property type="nucleotide sequence ID" value="NZ_FOHA01000032.1"/>
</dbReference>
<dbReference type="SUPFAM" id="SSF53254">
    <property type="entry name" value="Phosphoglycerate mutase-like"/>
    <property type="match status" value="1"/>
</dbReference>
<evidence type="ECO:0000313" key="3">
    <source>
        <dbReference type="EMBL" id="SES09203.1"/>
    </source>
</evidence>
<accession>A0A1H9UJJ4</accession>
<dbReference type="EMBL" id="FOHA01000032">
    <property type="protein sequence ID" value="SES09203.1"/>
    <property type="molecule type" value="Genomic_DNA"/>
</dbReference>
<dbReference type="STRING" id="142588.SAMN04488559_1328"/>
<dbReference type="InterPro" id="IPR029033">
    <property type="entry name" value="His_PPase_superfam"/>
</dbReference>
<name>A0A1H9UJJ4_9LACT</name>
<dbReference type="OrthoDB" id="9782128at2"/>
<reference evidence="3 4" key="1">
    <citation type="submission" date="2016-10" db="EMBL/GenBank/DDBJ databases">
        <authorList>
            <person name="de Groot N.N."/>
        </authorList>
    </citation>
    <scope>NUCLEOTIDE SEQUENCE [LARGE SCALE GENOMIC DNA]</scope>
    <source>
        <strain evidence="3 4">DSM 13760</strain>
    </source>
</reference>
<dbReference type="InterPro" id="IPR050275">
    <property type="entry name" value="PGM_Phosphatase"/>
</dbReference>
<evidence type="ECO:0000256" key="2">
    <source>
        <dbReference type="PIRSR" id="PIRSR613078-2"/>
    </source>
</evidence>
<dbReference type="PANTHER" id="PTHR48100">
    <property type="entry name" value="BROAD-SPECIFICITY PHOSPHATASE YOR283W-RELATED"/>
    <property type="match status" value="1"/>
</dbReference>
<dbReference type="GO" id="GO:0005737">
    <property type="term" value="C:cytoplasm"/>
    <property type="evidence" value="ECO:0007669"/>
    <property type="project" value="TreeGrafter"/>
</dbReference>
<feature type="active site" description="Proton donor/acceptor" evidence="1">
    <location>
        <position position="85"/>
    </location>
</feature>
<feature type="binding site" evidence="2">
    <location>
        <begin position="8"/>
        <end position="15"/>
    </location>
    <ligand>
        <name>substrate</name>
    </ligand>
</feature>
<dbReference type="Gene3D" id="3.40.50.1240">
    <property type="entry name" value="Phosphoglycerate mutase-like"/>
    <property type="match status" value="1"/>
</dbReference>
<gene>
    <name evidence="3" type="ORF">SAMN04488559_1328</name>
</gene>
<dbReference type="AlphaFoldDB" id="A0A1H9UJJ4"/>
<dbReference type="Proteomes" id="UP000198948">
    <property type="component" value="Unassembled WGS sequence"/>
</dbReference>
<sequence length="208" mass="23342">MTKLYFVRHGRTEWNLQNRFQGKDGDSPLLIEGIEGAKAVGEALKEIPFGQIYASPQKRAHDTALYILEAHQSSPVLSLEDGLKELGFGQIEGQEFKKAEALHPEQFHNLRHQPEKYHPVSFGGETYTALIERTTAVVKKAINQHPNADLLFVAHGVTILATIQTLLGEKLENLRKRGTLSNTSISILTYENEQFSLELWNGTAHLED</sequence>
<proteinExistence type="predicted"/>
<dbReference type="CDD" id="cd07067">
    <property type="entry name" value="HP_PGM_like"/>
    <property type="match status" value="1"/>
</dbReference>
<protein>
    <submittedName>
        <fullName evidence="3">Probable phosphoglycerate mutase</fullName>
    </submittedName>
</protein>
<dbReference type="GO" id="GO:0016791">
    <property type="term" value="F:phosphatase activity"/>
    <property type="evidence" value="ECO:0007669"/>
    <property type="project" value="TreeGrafter"/>
</dbReference>
<dbReference type="PANTHER" id="PTHR48100:SF1">
    <property type="entry name" value="HISTIDINE PHOSPHATASE FAMILY PROTEIN-RELATED"/>
    <property type="match status" value="1"/>
</dbReference>
<organism evidence="3 4">
    <name type="scientific">Isobaculum melis</name>
    <dbReference type="NCBI Taxonomy" id="142588"/>
    <lineage>
        <taxon>Bacteria</taxon>
        <taxon>Bacillati</taxon>
        <taxon>Bacillota</taxon>
        <taxon>Bacilli</taxon>
        <taxon>Lactobacillales</taxon>
        <taxon>Carnobacteriaceae</taxon>
        <taxon>Isobaculum</taxon>
    </lineage>
</organism>
<dbReference type="InterPro" id="IPR013078">
    <property type="entry name" value="His_Pase_superF_clade-1"/>
</dbReference>
<evidence type="ECO:0000313" key="4">
    <source>
        <dbReference type="Proteomes" id="UP000198948"/>
    </source>
</evidence>
<dbReference type="SMART" id="SM00855">
    <property type="entry name" value="PGAM"/>
    <property type="match status" value="1"/>
</dbReference>
<keyword evidence="4" id="KW-1185">Reference proteome</keyword>
<feature type="active site" description="Tele-phosphohistidine intermediate" evidence="1">
    <location>
        <position position="9"/>
    </location>
</feature>
<feature type="binding site" evidence="2">
    <location>
        <position position="59"/>
    </location>
    <ligand>
        <name>substrate</name>
    </ligand>
</feature>
<evidence type="ECO:0000256" key="1">
    <source>
        <dbReference type="PIRSR" id="PIRSR613078-1"/>
    </source>
</evidence>